<keyword evidence="3" id="KW-1185">Reference proteome</keyword>
<dbReference type="AlphaFoldDB" id="A0A060SFU0"/>
<feature type="coiled-coil region" evidence="1">
    <location>
        <begin position="45"/>
        <end position="72"/>
    </location>
</feature>
<dbReference type="Proteomes" id="UP000029665">
    <property type="component" value="Unassembled WGS sequence"/>
</dbReference>
<sequence>MAALEIEELQQKLNLRNAQKVNKSRTLVTDARCLMSGAGLEAWKAQEAERVTQEIEKEAKRIARERKAEEQAALRCDLAYTYSGGLSKQLLPDLQALVQELGITLDSAIKRPTKDILKKAVQKYFEDHPEHQEEERYRGLFRQAQKRAAPPEWVDENEPPMQRIRLEPQPPSAIPILPVSQSPISDLPNLVSPVCHVASQGPVSPLQDLGFANTLASTSCNSLDCPGLAARPPSIALAAQPQDTLPHCHSTPTNLFYAPRY</sequence>
<accession>A0A060SFU0</accession>
<keyword evidence="1" id="KW-0175">Coiled coil</keyword>
<name>A0A060SFU0_PYCCI</name>
<proteinExistence type="predicted"/>
<dbReference type="HOGENOM" id="CLU_1066126_0_0_1"/>
<protein>
    <submittedName>
        <fullName evidence="2">Uncharacterized protein</fullName>
    </submittedName>
</protein>
<reference evidence="2" key="1">
    <citation type="submission" date="2014-01" db="EMBL/GenBank/DDBJ databases">
        <title>The genome of the white-rot fungus Pycnoporus cinnabarinus: a basidiomycete model with a versatile arsenal for lignocellulosic biomass breakdown.</title>
        <authorList>
            <person name="Levasseur A."/>
            <person name="Lomascolo A."/>
            <person name="Ruiz-Duenas F.J."/>
            <person name="Uzan E."/>
            <person name="Piumi F."/>
            <person name="Kues U."/>
            <person name="Ram A.F.J."/>
            <person name="Murat C."/>
            <person name="Haon M."/>
            <person name="Benoit I."/>
            <person name="Arfi Y."/>
            <person name="Chevret D."/>
            <person name="Drula E."/>
            <person name="Kwon M.J."/>
            <person name="Gouret P."/>
            <person name="Lesage-Meessen L."/>
            <person name="Lombard V."/>
            <person name="Mariette J."/>
            <person name="Noirot C."/>
            <person name="Park J."/>
            <person name="Patyshakuliyeva A."/>
            <person name="Wieneger R.A.B."/>
            <person name="Wosten H.A.B."/>
            <person name="Martin F."/>
            <person name="Coutinho P.M."/>
            <person name="de Vries R."/>
            <person name="Martinez A.T."/>
            <person name="Klopp C."/>
            <person name="Pontarotti P."/>
            <person name="Henrissat B."/>
            <person name="Record E."/>
        </authorList>
    </citation>
    <scope>NUCLEOTIDE SEQUENCE [LARGE SCALE GENOMIC DNA]</scope>
    <source>
        <strain evidence="2">BRFM137</strain>
    </source>
</reference>
<organism evidence="2 3">
    <name type="scientific">Pycnoporus cinnabarinus</name>
    <name type="common">Cinnabar-red polypore</name>
    <name type="synonym">Trametes cinnabarina</name>
    <dbReference type="NCBI Taxonomy" id="5643"/>
    <lineage>
        <taxon>Eukaryota</taxon>
        <taxon>Fungi</taxon>
        <taxon>Dikarya</taxon>
        <taxon>Basidiomycota</taxon>
        <taxon>Agaricomycotina</taxon>
        <taxon>Agaricomycetes</taxon>
        <taxon>Polyporales</taxon>
        <taxon>Polyporaceae</taxon>
        <taxon>Trametes</taxon>
    </lineage>
</organism>
<gene>
    <name evidence="2" type="ORF">BN946_scf185008.g2</name>
</gene>
<evidence type="ECO:0000313" key="2">
    <source>
        <dbReference type="EMBL" id="CDO73240.1"/>
    </source>
</evidence>
<evidence type="ECO:0000256" key="1">
    <source>
        <dbReference type="SAM" id="Coils"/>
    </source>
</evidence>
<dbReference type="OrthoDB" id="10564041at2759"/>
<dbReference type="EMBL" id="CCBP010000120">
    <property type="protein sequence ID" value="CDO73240.1"/>
    <property type="molecule type" value="Genomic_DNA"/>
</dbReference>
<evidence type="ECO:0000313" key="3">
    <source>
        <dbReference type="Proteomes" id="UP000029665"/>
    </source>
</evidence>
<comment type="caution">
    <text evidence="2">The sequence shown here is derived from an EMBL/GenBank/DDBJ whole genome shotgun (WGS) entry which is preliminary data.</text>
</comment>